<evidence type="ECO:0000259" key="7">
    <source>
        <dbReference type="Pfam" id="PF06271"/>
    </source>
</evidence>
<protein>
    <submittedName>
        <fullName evidence="8">RDD family protein</fullName>
    </submittedName>
</protein>
<dbReference type="PANTHER" id="PTHR36115">
    <property type="entry name" value="PROLINE-RICH ANTIGEN HOMOLOG-RELATED"/>
    <property type="match status" value="1"/>
</dbReference>
<reference evidence="9" key="1">
    <citation type="journal article" date="2019" name="Int. J. Syst. Evol. Microbiol.">
        <title>The Global Catalogue of Microorganisms (GCM) 10K type strain sequencing project: providing services to taxonomists for standard genome sequencing and annotation.</title>
        <authorList>
            <consortium name="The Broad Institute Genomics Platform"/>
            <consortium name="The Broad Institute Genome Sequencing Center for Infectious Disease"/>
            <person name="Wu L."/>
            <person name="Ma J."/>
        </authorList>
    </citation>
    <scope>NUCLEOTIDE SEQUENCE [LARGE SCALE GENOMIC DNA]</scope>
    <source>
        <strain evidence="9">LMG 24813</strain>
    </source>
</reference>
<dbReference type="RefSeq" id="WP_217964459.1">
    <property type="nucleotide sequence ID" value="NZ_JAHTBN010000003.1"/>
</dbReference>
<dbReference type="Pfam" id="PF06271">
    <property type="entry name" value="RDD"/>
    <property type="match status" value="1"/>
</dbReference>
<evidence type="ECO:0000256" key="2">
    <source>
        <dbReference type="ARBA" id="ARBA00022475"/>
    </source>
</evidence>
<dbReference type="InterPro" id="IPR051791">
    <property type="entry name" value="Pra-immunoreactive"/>
</dbReference>
<keyword evidence="2" id="KW-1003">Cell membrane</keyword>
<feature type="transmembrane region" description="Helical" evidence="6">
    <location>
        <begin position="112"/>
        <end position="133"/>
    </location>
</feature>
<comment type="subcellular location">
    <subcellularLocation>
        <location evidence="1">Cell membrane</location>
        <topology evidence="1">Multi-pass membrane protein</topology>
    </subcellularLocation>
</comment>
<evidence type="ECO:0000256" key="3">
    <source>
        <dbReference type="ARBA" id="ARBA00022692"/>
    </source>
</evidence>
<feature type="transmembrane region" description="Helical" evidence="6">
    <location>
        <begin position="30"/>
        <end position="51"/>
    </location>
</feature>
<organism evidence="8 9">
    <name type="scientific">Candidimonas humi</name>
    <dbReference type="NCBI Taxonomy" id="683355"/>
    <lineage>
        <taxon>Bacteria</taxon>
        <taxon>Pseudomonadati</taxon>
        <taxon>Pseudomonadota</taxon>
        <taxon>Betaproteobacteria</taxon>
        <taxon>Burkholderiales</taxon>
        <taxon>Alcaligenaceae</taxon>
        <taxon>Candidimonas</taxon>
    </lineage>
</organism>
<feature type="transmembrane region" description="Helical" evidence="6">
    <location>
        <begin position="66"/>
        <end position="83"/>
    </location>
</feature>
<sequence>MKKSRKTAARPELPHTVLAALPAPTRWRRFACMMYEAVLLFGVVFLASYLFDTLTQSRSGMTLRHARQVLLFLAIGAYFILCWRKRGQTLPMKTWNIRLVDRDGRTPRLSRLVLRYILIWPLPLVAAMIVRAASHATGYGSVDLFIVFAPFSIFLWTWFDNDRQFLHDRLLGTRLINIEDTNREPVETLG</sequence>
<evidence type="ECO:0000313" key="8">
    <source>
        <dbReference type="EMBL" id="MFC4200273.1"/>
    </source>
</evidence>
<name>A0ABV8NWE4_9BURK</name>
<evidence type="ECO:0000256" key="5">
    <source>
        <dbReference type="ARBA" id="ARBA00023136"/>
    </source>
</evidence>
<dbReference type="Proteomes" id="UP001595848">
    <property type="component" value="Unassembled WGS sequence"/>
</dbReference>
<evidence type="ECO:0000256" key="6">
    <source>
        <dbReference type="SAM" id="Phobius"/>
    </source>
</evidence>
<keyword evidence="3 6" id="KW-0812">Transmembrane</keyword>
<feature type="domain" description="RDD" evidence="7">
    <location>
        <begin position="24"/>
        <end position="171"/>
    </location>
</feature>
<dbReference type="EMBL" id="JBHSBV010000002">
    <property type="protein sequence ID" value="MFC4200273.1"/>
    <property type="molecule type" value="Genomic_DNA"/>
</dbReference>
<proteinExistence type="predicted"/>
<keyword evidence="4 6" id="KW-1133">Transmembrane helix</keyword>
<keyword evidence="5 6" id="KW-0472">Membrane</keyword>
<dbReference type="PANTHER" id="PTHR36115:SF10">
    <property type="entry name" value="RDD DOMAIN-CONTAINING PROTEIN"/>
    <property type="match status" value="1"/>
</dbReference>
<dbReference type="InterPro" id="IPR010432">
    <property type="entry name" value="RDD"/>
</dbReference>
<evidence type="ECO:0000256" key="1">
    <source>
        <dbReference type="ARBA" id="ARBA00004651"/>
    </source>
</evidence>
<gene>
    <name evidence="8" type="ORF">ACFOY1_04835</name>
</gene>
<keyword evidence="9" id="KW-1185">Reference proteome</keyword>
<comment type="caution">
    <text evidence="8">The sequence shown here is derived from an EMBL/GenBank/DDBJ whole genome shotgun (WGS) entry which is preliminary data.</text>
</comment>
<evidence type="ECO:0000256" key="4">
    <source>
        <dbReference type="ARBA" id="ARBA00022989"/>
    </source>
</evidence>
<accession>A0ABV8NWE4</accession>
<feature type="transmembrane region" description="Helical" evidence="6">
    <location>
        <begin position="139"/>
        <end position="159"/>
    </location>
</feature>
<evidence type="ECO:0000313" key="9">
    <source>
        <dbReference type="Proteomes" id="UP001595848"/>
    </source>
</evidence>